<dbReference type="OrthoDB" id="2129069at2759"/>
<dbReference type="Pfam" id="PF07047">
    <property type="entry name" value="OPA3"/>
    <property type="match status" value="1"/>
</dbReference>
<dbReference type="InterPro" id="IPR010754">
    <property type="entry name" value="OPA3-like"/>
</dbReference>
<accession>A0A1M8A8M6</accession>
<dbReference type="PANTHER" id="PTHR12499:SF0">
    <property type="entry name" value="OPTIC ATROPHY 3 PROTEIN"/>
    <property type="match status" value="1"/>
</dbReference>
<proteinExistence type="inferred from homology"/>
<dbReference type="GO" id="GO:0019216">
    <property type="term" value="P:regulation of lipid metabolic process"/>
    <property type="evidence" value="ECO:0007669"/>
    <property type="project" value="TreeGrafter"/>
</dbReference>
<dbReference type="VEuPathDB" id="FungiDB:MSYG_3105"/>
<evidence type="ECO:0000313" key="4">
    <source>
        <dbReference type="EMBL" id="SHO78758.1"/>
    </source>
</evidence>
<dbReference type="AlphaFoldDB" id="A0A1M8A8M6"/>
<name>A0A1M8A8M6_MALS4</name>
<dbReference type="OMA" id="WFNESES"/>
<evidence type="ECO:0000256" key="1">
    <source>
        <dbReference type="ARBA" id="ARBA00007584"/>
    </source>
</evidence>
<dbReference type="GO" id="GO:0005739">
    <property type="term" value="C:mitochondrion"/>
    <property type="evidence" value="ECO:0007669"/>
    <property type="project" value="TreeGrafter"/>
</dbReference>
<organism evidence="4 5">
    <name type="scientific">Malassezia sympodialis (strain ATCC 42132)</name>
    <name type="common">Atopic eczema-associated yeast</name>
    <dbReference type="NCBI Taxonomy" id="1230383"/>
    <lineage>
        <taxon>Eukaryota</taxon>
        <taxon>Fungi</taxon>
        <taxon>Dikarya</taxon>
        <taxon>Basidiomycota</taxon>
        <taxon>Ustilaginomycotina</taxon>
        <taxon>Malasseziomycetes</taxon>
        <taxon>Malasseziales</taxon>
        <taxon>Malasseziaceae</taxon>
        <taxon>Malassezia</taxon>
    </lineage>
</organism>
<evidence type="ECO:0000256" key="3">
    <source>
        <dbReference type="SAM" id="MobiDB-lite"/>
    </source>
</evidence>
<feature type="compositionally biased region" description="Polar residues" evidence="3">
    <location>
        <begin position="201"/>
        <end position="212"/>
    </location>
</feature>
<evidence type="ECO:0000256" key="2">
    <source>
        <dbReference type="ARBA" id="ARBA00023054"/>
    </source>
</evidence>
<keyword evidence="2" id="KW-0175">Coiled coil</keyword>
<dbReference type="PANTHER" id="PTHR12499">
    <property type="entry name" value="OPTIC ATROPHY 3 PROTEIN OPA3"/>
    <property type="match status" value="1"/>
</dbReference>
<reference evidence="5" key="1">
    <citation type="journal article" date="2017" name="Nucleic Acids Res.">
        <title>Proteogenomics produces comprehensive and highly accurate protein-coding gene annotation in a complete genome assembly of Malassezia sympodialis.</title>
        <authorList>
            <person name="Zhu Y."/>
            <person name="Engstroem P.G."/>
            <person name="Tellgren-Roth C."/>
            <person name="Baudo C.D."/>
            <person name="Kennell J.C."/>
            <person name="Sun S."/>
            <person name="Billmyre R.B."/>
            <person name="Schroeder M.S."/>
            <person name="Andersson A."/>
            <person name="Holm T."/>
            <person name="Sigurgeirsson B."/>
            <person name="Wu G."/>
            <person name="Sankaranarayanan S.R."/>
            <person name="Siddharthan R."/>
            <person name="Sanyal K."/>
            <person name="Lundeberg J."/>
            <person name="Nystedt B."/>
            <person name="Boekhout T."/>
            <person name="Dawson T.L. Jr."/>
            <person name="Heitman J."/>
            <person name="Scheynius A."/>
            <person name="Lehtioe J."/>
        </authorList>
    </citation>
    <scope>NUCLEOTIDE SEQUENCE [LARGE SCALE GENOMIC DNA]</scope>
    <source>
        <strain evidence="5">ATCC 42132</strain>
    </source>
</reference>
<evidence type="ECO:0000313" key="5">
    <source>
        <dbReference type="Proteomes" id="UP000186303"/>
    </source>
</evidence>
<protein>
    <submittedName>
        <fullName evidence="4">Uncharacterized protein</fullName>
    </submittedName>
</protein>
<sequence>MASVKIVSLAIRTIAKPIATQIKSQAAQHDAFKKMCISLAQFLHRTESRLRMNLLPGNSEHVKIRPLNDAKAISNGANAISEGFLFLVAALIILGESYRGSRSRAHERDKTEEEIKALRLQVQALTKQMQADADGDVALLGEAPPSSLSPPRSGSMSEEYLFLVHSVQILWALAEKRGWFNESESLPAELKWLLDQKESLGTEQPVSSNSTEDPAREESGQTSSNSYAHSQVQRIAADLKSTLNPKAGSMSINYFTIWPNYFGTILSQTRLPEVPSFLSSFARSTLWPFSE</sequence>
<dbReference type="EMBL" id="LT671824">
    <property type="protein sequence ID" value="SHO78758.1"/>
    <property type="molecule type" value="Genomic_DNA"/>
</dbReference>
<keyword evidence="5" id="KW-1185">Reference proteome</keyword>
<feature type="region of interest" description="Disordered" evidence="3">
    <location>
        <begin position="201"/>
        <end position="228"/>
    </location>
</feature>
<comment type="similarity">
    <text evidence="1">Belongs to the OPA3 family.</text>
</comment>
<dbReference type="Proteomes" id="UP000186303">
    <property type="component" value="Chromosome 4"/>
</dbReference>
<gene>
    <name evidence="4" type="ORF">MSYG_3105</name>
</gene>